<organism evidence="4 5">
    <name type="scientific">Gossypium arboreum</name>
    <name type="common">Tree cotton</name>
    <name type="synonym">Gossypium nanking</name>
    <dbReference type="NCBI Taxonomy" id="29729"/>
    <lineage>
        <taxon>Eukaryota</taxon>
        <taxon>Viridiplantae</taxon>
        <taxon>Streptophyta</taxon>
        <taxon>Embryophyta</taxon>
        <taxon>Tracheophyta</taxon>
        <taxon>Spermatophyta</taxon>
        <taxon>Magnoliopsida</taxon>
        <taxon>eudicotyledons</taxon>
        <taxon>Gunneridae</taxon>
        <taxon>Pentapetalae</taxon>
        <taxon>rosids</taxon>
        <taxon>malvids</taxon>
        <taxon>Malvales</taxon>
        <taxon>Malvaceae</taxon>
        <taxon>Malvoideae</taxon>
        <taxon>Gossypium</taxon>
    </lineage>
</organism>
<name>A0ABR0NT74_GOSAR</name>
<feature type="transmembrane region" description="Helical" evidence="2">
    <location>
        <begin position="277"/>
        <end position="300"/>
    </location>
</feature>
<dbReference type="PANTHER" id="PTHR24128">
    <property type="entry name" value="HOMEOBOX PROTEIN WARIAI"/>
    <property type="match status" value="1"/>
</dbReference>
<feature type="transmembrane region" description="Helical" evidence="2">
    <location>
        <begin position="774"/>
        <end position="798"/>
    </location>
</feature>
<proteinExistence type="predicted"/>
<gene>
    <name evidence="4" type="ORF">PVK06_031068</name>
</gene>
<feature type="repeat" description="ANK" evidence="1">
    <location>
        <begin position="70"/>
        <end position="91"/>
    </location>
</feature>
<keyword evidence="5" id="KW-1185">Reference proteome</keyword>
<feature type="transmembrane region" description="Helical" evidence="2">
    <location>
        <begin position="382"/>
        <end position="405"/>
    </location>
</feature>
<evidence type="ECO:0000259" key="3">
    <source>
        <dbReference type="Pfam" id="PF13962"/>
    </source>
</evidence>
<feature type="transmembrane region" description="Helical" evidence="2">
    <location>
        <begin position="327"/>
        <end position="348"/>
    </location>
</feature>
<feature type="transmembrane region" description="Helical" evidence="2">
    <location>
        <begin position="724"/>
        <end position="743"/>
    </location>
</feature>
<evidence type="ECO:0000313" key="5">
    <source>
        <dbReference type="Proteomes" id="UP001358586"/>
    </source>
</evidence>
<dbReference type="Pfam" id="PF13962">
    <property type="entry name" value="PGG"/>
    <property type="match status" value="1"/>
</dbReference>
<dbReference type="InterPro" id="IPR002110">
    <property type="entry name" value="Ankyrin_rpt"/>
</dbReference>
<feature type="transmembrane region" description="Helical" evidence="2">
    <location>
        <begin position="411"/>
        <end position="429"/>
    </location>
</feature>
<sequence>MDESLRTAARTGNVSDLYSLIQRNGNVLRSFDEVEFMETPLHVAAEEGCIGFAMEMMNLKPSFARKLNQQGLSPIHIAVKKGHKEMVLRFLEIDKDLVRVKGKKGKTPLHLISKVGNPDGLVDRFLEVCPQSVINVTTRNRTALHIAAEKNRLDSFQVLIRTLKKNDYCQEVVNRKDEDGNTALHIAAINNQPQMLKLLLECKADKHETNEAGLTALEAAHQQNNIESISILRDCFSPRVSNFKYKLKKQIGKYVAKASSLIFDDVDNISSEDRSTLLIILGLLLTASFQVTISPPGGVLQGENFSKSKGSYDANAPGRSVLGAVNYLRFFVPTYFVFMTAFFLTLALLKPFPIGFRTALQILLAVFALCFHLSISFIAPTFLAVIIISIVSMLFGLLLVLMGITNRVSKLSISILGFGLCPWILIFLLNEFREGTILIVGYCLYFMIIFLGGSDPRPLIASSIILGCWFFISLSDSARGAAEEGSRRRPGWAAAEGSMQGAGGAEEYCQVLIQTLKKQNYCQEVVNRKDEDGNTALHIAAINNQPQMLKLLLECKADKHETNEAGLTALEAAPQQNNIESISILREVSNFRYKLKKQIDKYGSKVSSLIFDNIDNISGEDRSALLVILGLLLTTTYQVTLSPPGGVWQGEDRLPNIQGKSVMEQTIFLNFFVPTYVVFIATFFLTLALLKPFPVGFRTTLQILLAFLAICFHQSISIIAPTDIVIYMFSTFFVFLLVLMGIAYRASKFITSILGFWLFPWLFLFLYDEFWEGTIIIVGYCLYSTIEFLEFGSTLSFFGTPTPYQLRVGTSSLGFSTGLWCWLFISLCRFSI</sequence>
<dbReference type="PROSITE" id="PS50088">
    <property type="entry name" value="ANK_REPEAT"/>
    <property type="match status" value="3"/>
</dbReference>
<feature type="transmembrane region" description="Helical" evidence="2">
    <location>
        <begin position="749"/>
        <end position="767"/>
    </location>
</feature>
<feature type="transmembrane region" description="Helical" evidence="2">
    <location>
        <begin position="354"/>
        <end position="375"/>
    </location>
</feature>
<protein>
    <recommendedName>
        <fullName evidence="3">PGG domain-containing protein</fullName>
    </recommendedName>
</protein>
<comment type="caution">
    <text evidence="4">The sequence shown here is derived from an EMBL/GenBank/DDBJ whole genome shotgun (WGS) entry which is preliminary data.</text>
</comment>
<keyword evidence="1" id="KW-0040">ANK repeat</keyword>
<dbReference type="PANTHER" id="PTHR24128:SF46">
    <property type="entry name" value="ALPHA-LATROTOXIN-LHE1A-LIKE ISOFORM X1"/>
    <property type="match status" value="1"/>
</dbReference>
<keyword evidence="2" id="KW-0472">Membrane</keyword>
<evidence type="ECO:0000256" key="1">
    <source>
        <dbReference type="PROSITE-ProRule" id="PRU00023"/>
    </source>
</evidence>
<dbReference type="Proteomes" id="UP001358586">
    <property type="component" value="Chromosome 9"/>
</dbReference>
<feature type="transmembrane region" description="Helical" evidence="2">
    <location>
        <begin position="695"/>
        <end position="712"/>
    </location>
</feature>
<feature type="repeat" description="ANK" evidence="1">
    <location>
        <begin position="179"/>
        <end position="211"/>
    </location>
</feature>
<evidence type="ECO:0000256" key="2">
    <source>
        <dbReference type="SAM" id="Phobius"/>
    </source>
</evidence>
<feature type="transmembrane region" description="Helical" evidence="2">
    <location>
        <begin position="436"/>
        <end position="453"/>
    </location>
</feature>
<evidence type="ECO:0000313" key="4">
    <source>
        <dbReference type="EMBL" id="KAK5803423.1"/>
    </source>
</evidence>
<keyword evidence="2" id="KW-0812">Transmembrane</keyword>
<dbReference type="Pfam" id="PF13637">
    <property type="entry name" value="Ank_4"/>
    <property type="match status" value="1"/>
</dbReference>
<dbReference type="PROSITE" id="PS50297">
    <property type="entry name" value="ANK_REP_REGION"/>
    <property type="match status" value="3"/>
</dbReference>
<dbReference type="SMART" id="SM00248">
    <property type="entry name" value="ANK"/>
    <property type="match status" value="6"/>
</dbReference>
<keyword evidence="2" id="KW-1133">Transmembrane helix</keyword>
<dbReference type="InterPro" id="IPR036770">
    <property type="entry name" value="Ankyrin_rpt-contain_sf"/>
</dbReference>
<reference evidence="4 5" key="1">
    <citation type="submission" date="2023-03" db="EMBL/GenBank/DDBJ databases">
        <title>WGS of Gossypium arboreum.</title>
        <authorList>
            <person name="Yu D."/>
        </authorList>
    </citation>
    <scope>NUCLEOTIDE SEQUENCE [LARGE SCALE GENOMIC DNA]</scope>
    <source>
        <tissue evidence="4">Leaf</tissue>
    </source>
</reference>
<feature type="repeat" description="ANK" evidence="1">
    <location>
        <begin position="532"/>
        <end position="564"/>
    </location>
</feature>
<feature type="transmembrane region" description="Helical" evidence="2">
    <location>
        <begin position="804"/>
        <end position="825"/>
    </location>
</feature>
<accession>A0ABR0NT74</accession>
<dbReference type="EMBL" id="JARKNE010000009">
    <property type="protein sequence ID" value="KAK5803423.1"/>
    <property type="molecule type" value="Genomic_DNA"/>
</dbReference>
<feature type="transmembrane region" description="Helical" evidence="2">
    <location>
        <begin position="667"/>
        <end position="689"/>
    </location>
</feature>
<dbReference type="Gene3D" id="1.25.40.20">
    <property type="entry name" value="Ankyrin repeat-containing domain"/>
    <property type="match status" value="4"/>
</dbReference>
<dbReference type="Pfam" id="PF12796">
    <property type="entry name" value="Ank_2"/>
    <property type="match status" value="2"/>
</dbReference>
<feature type="domain" description="PGG" evidence="3">
    <location>
        <begin position="621"/>
        <end position="712"/>
    </location>
</feature>
<dbReference type="SUPFAM" id="SSF48403">
    <property type="entry name" value="Ankyrin repeat"/>
    <property type="match status" value="2"/>
</dbReference>
<dbReference type="InterPro" id="IPR026961">
    <property type="entry name" value="PGG_dom"/>
</dbReference>